<protein>
    <submittedName>
        <fullName evidence="1">Uncharacterized protein</fullName>
    </submittedName>
</protein>
<dbReference type="AlphaFoldDB" id="A0A7W7TBC6"/>
<dbReference type="NCBIfam" id="NF038175">
    <property type="entry name" value="IniB_NTERM"/>
    <property type="match status" value="1"/>
</dbReference>
<dbReference type="EMBL" id="JACHJS010000001">
    <property type="protein sequence ID" value="MBB4968685.1"/>
    <property type="molecule type" value="Genomic_DNA"/>
</dbReference>
<dbReference type="Proteomes" id="UP000542674">
    <property type="component" value="Unassembled WGS sequence"/>
</dbReference>
<proteinExistence type="predicted"/>
<name>A0A7W7TBC6_9PSEU</name>
<sequence length="271" mass="26752">MGSSAGTLHDFVLDLLSDPDALADFQADAEGSLAAAGLGDITAQDVQEVIPLVLDYAPAGRIPALDQHSMFTDVPLDDATSAVGQLQAVAQQLALSGVTGTSDVNLAAAGALSADAHGLEIFGGYAGWGAVDSVGSISAAVDGDFAAVHDVTSTLDRVPEPADVAGQATAAVPDVVPDTGTLPVPAATTDVLGPLHSTIGNVVGTVTDSVALDLDHDTAGLGVGQAPDLGQVTAPLESAAPVAVSDVTGHGVTDVDHADVPVVSDLGDLLF</sequence>
<organism evidence="1 2">
    <name type="scientific">Saccharothrix violaceirubra</name>
    <dbReference type="NCBI Taxonomy" id="413306"/>
    <lineage>
        <taxon>Bacteria</taxon>
        <taxon>Bacillati</taxon>
        <taxon>Actinomycetota</taxon>
        <taxon>Actinomycetes</taxon>
        <taxon>Pseudonocardiales</taxon>
        <taxon>Pseudonocardiaceae</taxon>
        <taxon>Saccharothrix</taxon>
    </lineage>
</organism>
<evidence type="ECO:0000313" key="2">
    <source>
        <dbReference type="Proteomes" id="UP000542674"/>
    </source>
</evidence>
<comment type="caution">
    <text evidence="1">The sequence shown here is derived from an EMBL/GenBank/DDBJ whole genome shotgun (WGS) entry which is preliminary data.</text>
</comment>
<reference evidence="1 2" key="1">
    <citation type="submission" date="2020-08" db="EMBL/GenBank/DDBJ databases">
        <title>Sequencing the genomes of 1000 actinobacteria strains.</title>
        <authorList>
            <person name="Klenk H.-P."/>
        </authorList>
    </citation>
    <scope>NUCLEOTIDE SEQUENCE [LARGE SCALE GENOMIC DNA]</scope>
    <source>
        <strain evidence="1 2">DSM 45084</strain>
    </source>
</reference>
<keyword evidence="2" id="KW-1185">Reference proteome</keyword>
<dbReference type="RefSeq" id="WP_184674433.1">
    <property type="nucleotide sequence ID" value="NZ_BAABAI010000006.1"/>
</dbReference>
<dbReference type="InterPro" id="IPR049709">
    <property type="entry name" value="IniB-like_N"/>
</dbReference>
<accession>A0A7W7TBC6</accession>
<evidence type="ECO:0000313" key="1">
    <source>
        <dbReference type="EMBL" id="MBB4968685.1"/>
    </source>
</evidence>
<gene>
    <name evidence="1" type="ORF">F4559_006044</name>
</gene>